<evidence type="ECO:0000256" key="1">
    <source>
        <dbReference type="SAM" id="MobiDB-lite"/>
    </source>
</evidence>
<dbReference type="EMBL" id="UYSU01033264">
    <property type="protein sequence ID" value="VDL91857.1"/>
    <property type="molecule type" value="Genomic_DNA"/>
</dbReference>
<dbReference type="OrthoDB" id="6242194at2759"/>
<reference evidence="4" key="1">
    <citation type="submission" date="2016-06" db="UniProtKB">
        <authorList>
            <consortium name="WormBaseParasite"/>
        </authorList>
    </citation>
    <scope>IDENTIFICATION</scope>
</reference>
<keyword evidence="3" id="KW-1185">Reference proteome</keyword>
<accession>A0A183SMM4</accession>
<evidence type="ECO:0000313" key="3">
    <source>
        <dbReference type="Proteomes" id="UP000275846"/>
    </source>
</evidence>
<gene>
    <name evidence="2" type="ORF">SSLN_LOCUS5472</name>
</gene>
<evidence type="ECO:0000313" key="4">
    <source>
        <dbReference type="WBParaSite" id="SSLN_0000565101-mRNA-1"/>
    </source>
</evidence>
<feature type="region of interest" description="Disordered" evidence="1">
    <location>
        <begin position="32"/>
        <end position="58"/>
    </location>
</feature>
<dbReference type="Proteomes" id="UP000275846">
    <property type="component" value="Unassembled WGS sequence"/>
</dbReference>
<evidence type="ECO:0000313" key="2">
    <source>
        <dbReference type="EMBL" id="VDL91857.1"/>
    </source>
</evidence>
<reference evidence="2 3" key="2">
    <citation type="submission" date="2018-11" db="EMBL/GenBank/DDBJ databases">
        <authorList>
            <consortium name="Pathogen Informatics"/>
        </authorList>
    </citation>
    <scope>NUCLEOTIDE SEQUENCE [LARGE SCALE GENOMIC DNA]</scope>
    <source>
        <strain evidence="2 3">NST_G2</strain>
    </source>
</reference>
<proteinExistence type="predicted"/>
<dbReference type="WBParaSite" id="SSLN_0000565101-mRNA-1">
    <property type="protein sequence ID" value="SSLN_0000565101-mRNA-1"/>
    <property type="gene ID" value="SSLN_0000565101"/>
</dbReference>
<protein>
    <submittedName>
        <fullName evidence="2 4">Uncharacterized protein</fullName>
    </submittedName>
</protein>
<dbReference type="AlphaFoldDB" id="A0A183SMM4"/>
<sequence length="131" mass="14642">MSLEKLGTSWQAITKALSAMVAESMFLRHGYQHEPTEARGAKRLGSENNPRSNRPERRMVIDAQELVRYKVDVAALSENRFSQKGQLEEAGAGCTFFWSGRPNAERRDACVTFDIRNDIVCCRATGTCTPS</sequence>
<name>A0A183SMM4_SCHSO</name>
<organism evidence="4">
    <name type="scientific">Schistocephalus solidus</name>
    <name type="common">Tapeworm</name>
    <dbReference type="NCBI Taxonomy" id="70667"/>
    <lineage>
        <taxon>Eukaryota</taxon>
        <taxon>Metazoa</taxon>
        <taxon>Spiralia</taxon>
        <taxon>Lophotrochozoa</taxon>
        <taxon>Platyhelminthes</taxon>
        <taxon>Cestoda</taxon>
        <taxon>Eucestoda</taxon>
        <taxon>Diphyllobothriidea</taxon>
        <taxon>Diphyllobothriidae</taxon>
        <taxon>Schistocephalus</taxon>
    </lineage>
</organism>